<accession>A0A7X5ZS04</accession>
<dbReference type="EMBL" id="JAAOYM010000001">
    <property type="protein sequence ID" value="NIJ13434.1"/>
    <property type="molecule type" value="Genomic_DNA"/>
</dbReference>
<reference evidence="1 2" key="1">
    <citation type="submission" date="2020-03" db="EMBL/GenBank/DDBJ databases">
        <title>Sequencing the genomes of 1000 actinobacteria strains.</title>
        <authorList>
            <person name="Klenk H.-P."/>
        </authorList>
    </citation>
    <scope>NUCLEOTIDE SEQUENCE [LARGE SCALE GENOMIC DNA]</scope>
    <source>
        <strain evidence="1 2">DSM 45685</strain>
    </source>
</reference>
<name>A0A7X5ZS04_9PSEU</name>
<protein>
    <submittedName>
        <fullName evidence="1">Uncharacterized protein</fullName>
    </submittedName>
</protein>
<evidence type="ECO:0000313" key="2">
    <source>
        <dbReference type="Proteomes" id="UP000545493"/>
    </source>
</evidence>
<evidence type="ECO:0000313" key="1">
    <source>
        <dbReference type="EMBL" id="NIJ13434.1"/>
    </source>
</evidence>
<organism evidence="1 2">
    <name type="scientific">Saccharomonospora amisosensis</name>
    <dbReference type="NCBI Taxonomy" id="1128677"/>
    <lineage>
        <taxon>Bacteria</taxon>
        <taxon>Bacillati</taxon>
        <taxon>Actinomycetota</taxon>
        <taxon>Actinomycetes</taxon>
        <taxon>Pseudonocardiales</taxon>
        <taxon>Pseudonocardiaceae</taxon>
        <taxon>Saccharomonospora</taxon>
    </lineage>
</organism>
<dbReference type="Proteomes" id="UP000545493">
    <property type="component" value="Unassembled WGS sequence"/>
</dbReference>
<sequence length="59" mass="6519">MTVTQHSTVDVVGLLTKLVEAQHHAELGELDPAELPGLIRAQRLVREYAGWPVEADSDR</sequence>
<proteinExistence type="predicted"/>
<gene>
    <name evidence="1" type="ORF">FHU38_003778</name>
</gene>
<dbReference type="AlphaFoldDB" id="A0A7X5ZS04"/>
<keyword evidence="2" id="KW-1185">Reference proteome</keyword>
<comment type="caution">
    <text evidence="1">The sequence shown here is derived from an EMBL/GenBank/DDBJ whole genome shotgun (WGS) entry which is preliminary data.</text>
</comment>
<dbReference type="RefSeq" id="WP_167173212.1">
    <property type="nucleotide sequence ID" value="NZ_JAAOYM010000001.1"/>
</dbReference>